<keyword evidence="3" id="KW-1185">Reference proteome</keyword>
<gene>
    <name evidence="2" type="ORF">R50_1970</name>
</gene>
<dbReference type="AlphaFoldDB" id="A0A6F8ZHJ9"/>
<evidence type="ECO:0000256" key="1">
    <source>
        <dbReference type="SAM" id="MobiDB-lite"/>
    </source>
</evidence>
<feature type="compositionally biased region" description="Low complexity" evidence="1">
    <location>
        <begin position="27"/>
        <end position="36"/>
    </location>
</feature>
<protein>
    <submittedName>
        <fullName evidence="2">Uncharacterized protein</fullName>
    </submittedName>
</protein>
<sequence>MPRLSRILGTVSVALGLAGCGAPAPPHAHASAPHSAVPHRSHTRSAARGTAFRPPTPALAPTEPDAALAGLRWTFGAPTTPAGLPLPSGERAVAVPFTVANPTGRPLLVPVTAIGLWAGRAVYPAVPLLTTERSAAGASIPLAGTTPTERWLVVPARSQGQGTAVFALPGGPSLVGARMLVLGRVRPLG</sequence>
<evidence type="ECO:0000313" key="3">
    <source>
        <dbReference type="Proteomes" id="UP000503399"/>
    </source>
</evidence>
<organism evidence="2 3">
    <name type="scientific">Candidatus Hydrogenisulfobacillus filiaventi</name>
    <dbReference type="NCBI Taxonomy" id="2707344"/>
    <lineage>
        <taxon>Bacteria</taxon>
        <taxon>Bacillati</taxon>
        <taxon>Bacillota</taxon>
        <taxon>Clostridia</taxon>
        <taxon>Eubacteriales</taxon>
        <taxon>Clostridiales Family XVII. Incertae Sedis</taxon>
        <taxon>Candidatus Hydrogenisulfobacillus</taxon>
    </lineage>
</organism>
<proteinExistence type="predicted"/>
<dbReference type="KEGG" id="hfv:R50_1970"/>
<name>A0A6F8ZHJ9_9FIRM</name>
<dbReference type="Proteomes" id="UP000503399">
    <property type="component" value="Chromosome"/>
</dbReference>
<dbReference type="EMBL" id="LR778114">
    <property type="protein sequence ID" value="CAB1129467.1"/>
    <property type="molecule type" value="Genomic_DNA"/>
</dbReference>
<feature type="region of interest" description="Disordered" evidence="1">
    <location>
        <begin position="23"/>
        <end position="63"/>
    </location>
</feature>
<accession>A0A6F8ZHJ9</accession>
<dbReference type="PROSITE" id="PS51257">
    <property type="entry name" value="PROKAR_LIPOPROTEIN"/>
    <property type="match status" value="1"/>
</dbReference>
<evidence type="ECO:0000313" key="2">
    <source>
        <dbReference type="EMBL" id="CAB1129467.1"/>
    </source>
</evidence>
<reference evidence="2 3" key="1">
    <citation type="submission" date="2020-02" db="EMBL/GenBank/DDBJ databases">
        <authorList>
            <person name="Hogendoorn C."/>
        </authorList>
    </citation>
    <scope>NUCLEOTIDE SEQUENCE [LARGE SCALE GENOMIC DNA]</scope>
    <source>
        <strain evidence="2">R501</strain>
    </source>
</reference>